<evidence type="ECO:0000256" key="1">
    <source>
        <dbReference type="SAM" id="Phobius"/>
    </source>
</evidence>
<evidence type="ECO:0000313" key="3">
    <source>
        <dbReference type="EMBL" id="PNU06884.1"/>
    </source>
</evidence>
<dbReference type="InterPro" id="IPR013154">
    <property type="entry name" value="ADH-like_N"/>
</dbReference>
<keyword evidence="1" id="KW-0812">Transmembrane</keyword>
<keyword evidence="1" id="KW-0472">Membrane</keyword>
<reference evidence="3 4" key="1">
    <citation type="submission" date="2016-05" db="EMBL/GenBank/DDBJ databases">
        <title>Complete genome sequence of Novosphingobium guangzhouense SA925(T).</title>
        <authorList>
            <person name="Sha S."/>
        </authorList>
    </citation>
    <scope>NUCLEOTIDE SEQUENCE [LARGE SCALE GENOMIC DNA]</scope>
    <source>
        <strain evidence="3 4">SA925</strain>
    </source>
</reference>
<keyword evidence="4" id="KW-1185">Reference proteome</keyword>
<keyword evidence="1" id="KW-1133">Transmembrane helix</keyword>
<dbReference type="InterPro" id="IPR052711">
    <property type="entry name" value="Zinc_ADH-like"/>
</dbReference>
<feature type="transmembrane region" description="Helical" evidence="1">
    <location>
        <begin position="165"/>
        <end position="187"/>
    </location>
</feature>
<evidence type="ECO:0000259" key="2">
    <source>
        <dbReference type="SMART" id="SM00829"/>
    </source>
</evidence>
<name>A0A2K2G778_9SPHN</name>
<dbReference type="InterPro" id="IPR013149">
    <property type="entry name" value="ADH-like_C"/>
</dbReference>
<gene>
    <name evidence="3" type="ORF">A8V01_00165</name>
</gene>
<dbReference type="PANTHER" id="PTHR45033">
    <property type="match status" value="1"/>
</dbReference>
<dbReference type="EMBL" id="LYMM01000001">
    <property type="protein sequence ID" value="PNU06884.1"/>
    <property type="molecule type" value="Genomic_DNA"/>
</dbReference>
<comment type="caution">
    <text evidence="3">The sequence shown here is derived from an EMBL/GenBank/DDBJ whole genome shotgun (WGS) entry which is preliminary data.</text>
</comment>
<dbReference type="Gene3D" id="3.40.50.720">
    <property type="entry name" value="NAD(P)-binding Rossmann-like Domain"/>
    <property type="match status" value="1"/>
</dbReference>
<dbReference type="SMART" id="SM00829">
    <property type="entry name" value="PKS_ER"/>
    <property type="match status" value="1"/>
</dbReference>
<proteinExistence type="predicted"/>
<dbReference type="Pfam" id="PF00107">
    <property type="entry name" value="ADH_zinc_N"/>
    <property type="match status" value="1"/>
</dbReference>
<dbReference type="PANTHER" id="PTHR45033:SF2">
    <property type="entry name" value="ZINC-TYPE ALCOHOL DEHYDROGENASE-LIKE PROTEIN C1773.06C"/>
    <property type="match status" value="1"/>
</dbReference>
<dbReference type="InterPro" id="IPR020843">
    <property type="entry name" value="ER"/>
</dbReference>
<evidence type="ECO:0000313" key="4">
    <source>
        <dbReference type="Proteomes" id="UP000236327"/>
    </source>
</evidence>
<dbReference type="Pfam" id="PF08240">
    <property type="entry name" value="ADH_N"/>
    <property type="match status" value="1"/>
</dbReference>
<organism evidence="3 4">
    <name type="scientific">Novosphingobium guangzhouense</name>
    <dbReference type="NCBI Taxonomy" id="1850347"/>
    <lineage>
        <taxon>Bacteria</taxon>
        <taxon>Pseudomonadati</taxon>
        <taxon>Pseudomonadota</taxon>
        <taxon>Alphaproteobacteria</taxon>
        <taxon>Sphingomonadales</taxon>
        <taxon>Sphingomonadaceae</taxon>
        <taxon>Novosphingobium</taxon>
    </lineage>
</organism>
<dbReference type="Gene3D" id="3.90.180.10">
    <property type="entry name" value="Medium-chain alcohol dehydrogenases, catalytic domain"/>
    <property type="match status" value="1"/>
</dbReference>
<protein>
    <recommendedName>
        <fullName evidence="2">Enoyl reductase (ER) domain-containing protein</fullName>
    </recommendedName>
</protein>
<dbReference type="SUPFAM" id="SSF50129">
    <property type="entry name" value="GroES-like"/>
    <property type="match status" value="1"/>
</dbReference>
<dbReference type="Proteomes" id="UP000236327">
    <property type="component" value="Unassembled WGS sequence"/>
</dbReference>
<dbReference type="InterPro" id="IPR036291">
    <property type="entry name" value="NAD(P)-bd_dom_sf"/>
</dbReference>
<dbReference type="CDD" id="cd08276">
    <property type="entry name" value="MDR7"/>
    <property type="match status" value="1"/>
</dbReference>
<dbReference type="GO" id="GO:0016491">
    <property type="term" value="F:oxidoreductase activity"/>
    <property type="evidence" value="ECO:0007669"/>
    <property type="project" value="InterPro"/>
</dbReference>
<accession>A0A2K2G778</accession>
<dbReference type="InterPro" id="IPR011032">
    <property type="entry name" value="GroES-like_sf"/>
</dbReference>
<feature type="domain" description="Enoyl reductase (ER)" evidence="2">
    <location>
        <begin position="11"/>
        <end position="335"/>
    </location>
</feature>
<sequence>MENKRYTLKQGTNGYDLARADAPPPAPAQGEVLVRVHAVSINRRDVSVRDLSYPVNGADNFTPLSDAAGEIVAIGAGVEGWRVGDRVASTFCQNWAGGRLTLPAAVSALGGGGPGVFAQYVVLSADGITRIPEGWSWEEAASLPCAGVTAWRALMTLGKLEKDDWVLIIGTGGVALFALQIAVAAGAKAIVLSSSDAKIEAVKAMGAHSGVNYANTPDWADTVRGITGGAGVNHVVELGGSGTLGKSVASLGLDGHLALIGALDGFGGDIPAMPMIFAALRVSAIMVGSRADQEALIAFMEDKALRPVIDRVFPFEQAEDAYARTASGAFGKVIVTLNGAA</sequence>
<dbReference type="AlphaFoldDB" id="A0A2K2G778"/>
<dbReference type="SUPFAM" id="SSF51735">
    <property type="entry name" value="NAD(P)-binding Rossmann-fold domains"/>
    <property type="match status" value="1"/>
</dbReference>